<dbReference type="AlphaFoldDB" id="A0A160TQ24"/>
<name>A0A160TQ24_9ZZZZ</name>
<organism evidence="1">
    <name type="scientific">hydrothermal vent metagenome</name>
    <dbReference type="NCBI Taxonomy" id="652676"/>
    <lineage>
        <taxon>unclassified sequences</taxon>
        <taxon>metagenomes</taxon>
        <taxon>ecological metagenomes</taxon>
    </lineage>
</organism>
<proteinExistence type="predicted"/>
<evidence type="ECO:0008006" key="2">
    <source>
        <dbReference type="Google" id="ProtNLM"/>
    </source>
</evidence>
<gene>
    <name evidence="1" type="ORF">MGWOODY_Smn1613</name>
</gene>
<dbReference type="Gene3D" id="3.30.2310.20">
    <property type="entry name" value="RelE-like"/>
    <property type="match status" value="1"/>
</dbReference>
<protein>
    <recommendedName>
        <fullName evidence="2">Type II toxin-antitoxin system RelE/ParE family toxin</fullName>
    </recommendedName>
</protein>
<dbReference type="EMBL" id="CZQE01000303">
    <property type="protein sequence ID" value="CUS45789.1"/>
    <property type="molecule type" value="Genomic_DNA"/>
</dbReference>
<sequence length="40" mass="4969">MRPGYLKFSTRSHMIYFRDHGDRLEIMRILHGRQDVERHL</sequence>
<dbReference type="InterPro" id="IPR035093">
    <property type="entry name" value="RelE/ParE_toxin_dom_sf"/>
</dbReference>
<reference evidence="1" key="1">
    <citation type="submission" date="2015-10" db="EMBL/GenBank/DDBJ databases">
        <authorList>
            <person name="Gilbert D.G."/>
        </authorList>
    </citation>
    <scope>NUCLEOTIDE SEQUENCE</scope>
</reference>
<accession>A0A160TQ24</accession>
<evidence type="ECO:0000313" key="1">
    <source>
        <dbReference type="EMBL" id="CUS45789.1"/>
    </source>
</evidence>